<keyword evidence="2" id="KW-1185">Reference proteome</keyword>
<comment type="caution">
    <text evidence="1">The sequence shown here is derived from an EMBL/GenBank/DDBJ whole genome shotgun (WGS) entry which is preliminary data.</text>
</comment>
<gene>
    <name evidence="1" type="ORF">B0H67DRAFT_257977</name>
</gene>
<dbReference type="EMBL" id="JAUKUA010000004">
    <property type="protein sequence ID" value="KAK0716167.1"/>
    <property type="molecule type" value="Genomic_DNA"/>
</dbReference>
<name>A0AA40DWH4_9PEZI</name>
<organism evidence="1 2">
    <name type="scientific">Lasiosphaeris hirsuta</name>
    <dbReference type="NCBI Taxonomy" id="260670"/>
    <lineage>
        <taxon>Eukaryota</taxon>
        <taxon>Fungi</taxon>
        <taxon>Dikarya</taxon>
        <taxon>Ascomycota</taxon>
        <taxon>Pezizomycotina</taxon>
        <taxon>Sordariomycetes</taxon>
        <taxon>Sordariomycetidae</taxon>
        <taxon>Sordariales</taxon>
        <taxon>Lasiosphaeriaceae</taxon>
        <taxon>Lasiosphaeris</taxon>
    </lineage>
</organism>
<proteinExistence type="predicted"/>
<reference evidence="1" key="1">
    <citation type="submission" date="2023-06" db="EMBL/GenBank/DDBJ databases">
        <title>Genome-scale phylogeny and comparative genomics of the fungal order Sordariales.</title>
        <authorList>
            <consortium name="Lawrence Berkeley National Laboratory"/>
            <person name="Hensen N."/>
            <person name="Bonometti L."/>
            <person name="Westerberg I."/>
            <person name="Brannstrom I.O."/>
            <person name="Guillou S."/>
            <person name="Cros-Aarteil S."/>
            <person name="Calhoun S."/>
            <person name="Haridas S."/>
            <person name="Kuo A."/>
            <person name="Mondo S."/>
            <person name="Pangilinan J."/>
            <person name="Riley R."/>
            <person name="Labutti K."/>
            <person name="Andreopoulos B."/>
            <person name="Lipzen A."/>
            <person name="Chen C."/>
            <person name="Yanf M."/>
            <person name="Daum C."/>
            <person name="Ng V."/>
            <person name="Clum A."/>
            <person name="Steindorff A."/>
            <person name="Ohm R."/>
            <person name="Martin F."/>
            <person name="Silar P."/>
            <person name="Natvig D."/>
            <person name="Lalanne C."/>
            <person name="Gautier V."/>
            <person name="Ament-Velasquez S.L."/>
            <person name="Kruys A."/>
            <person name="Hutchinson M.I."/>
            <person name="Powell A.J."/>
            <person name="Barry K."/>
            <person name="Miller A.N."/>
            <person name="Grigoriev I.V."/>
            <person name="Debuchy R."/>
            <person name="Gladieux P."/>
            <person name="Thoren M.H."/>
            <person name="Johannesson H."/>
        </authorList>
    </citation>
    <scope>NUCLEOTIDE SEQUENCE</scope>
    <source>
        <strain evidence="1">SMH4607-1</strain>
    </source>
</reference>
<evidence type="ECO:0000313" key="1">
    <source>
        <dbReference type="EMBL" id="KAK0716167.1"/>
    </source>
</evidence>
<dbReference type="Proteomes" id="UP001172102">
    <property type="component" value="Unassembled WGS sequence"/>
</dbReference>
<dbReference type="AlphaFoldDB" id="A0AA40DWH4"/>
<sequence>MQPAISWELLACLELRHVAKKKKKKKSSRQLLPHHWIFSSCVPCQPRWASTSTASGYCDGDLLPRSRHTRPLTCQHVQYHDHTATKKLKGLI</sequence>
<accession>A0AA40DWH4</accession>
<protein>
    <submittedName>
        <fullName evidence="1">Uncharacterized protein</fullName>
    </submittedName>
</protein>
<evidence type="ECO:0000313" key="2">
    <source>
        <dbReference type="Proteomes" id="UP001172102"/>
    </source>
</evidence>